<proteinExistence type="predicted"/>
<comment type="caution">
    <text evidence="2">The sequence shown here is derived from an EMBL/GenBank/DDBJ whole genome shotgun (WGS) entry which is preliminary data.</text>
</comment>
<dbReference type="Pfam" id="PF00595">
    <property type="entry name" value="PDZ"/>
    <property type="match status" value="1"/>
</dbReference>
<dbReference type="SMART" id="SM00245">
    <property type="entry name" value="TSPc"/>
    <property type="match status" value="1"/>
</dbReference>
<dbReference type="PROSITE" id="PS50106">
    <property type="entry name" value="PDZ"/>
    <property type="match status" value="1"/>
</dbReference>
<dbReference type="SUPFAM" id="SSF50156">
    <property type="entry name" value="PDZ domain-like"/>
    <property type="match status" value="1"/>
</dbReference>
<dbReference type="GO" id="GO:0004175">
    <property type="term" value="F:endopeptidase activity"/>
    <property type="evidence" value="ECO:0007669"/>
    <property type="project" value="TreeGrafter"/>
</dbReference>
<dbReference type="Pfam" id="PF03572">
    <property type="entry name" value="Peptidase_S41"/>
    <property type="match status" value="1"/>
</dbReference>
<dbReference type="Gene3D" id="2.30.42.10">
    <property type="match status" value="1"/>
</dbReference>
<keyword evidence="3" id="KW-1185">Reference proteome</keyword>
<dbReference type="InterPro" id="IPR036034">
    <property type="entry name" value="PDZ_sf"/>
</dbReference>
<evidence type="ECO:0000313" key="2">
    <source>
        <dbReference type="EMBL" id="PWR72882.1"/>
    </source>
</evidence>
<dbReference type="AlphaFoldDB" id="A0A2V2MY71"/>
<dbReference type="GO" id="GO:0006508">
    <property type="term" value="P:proteolysis"/>
    <property type="evidence" value="ECO:0007669"/>
    <property type="project" value="InterPro"/>
</dbReference>
<accession>A0A2V2MY71</accession>
<dbReference type="SUPFAM" id="SSF52096">
    <property type="entry name" value="ClpP/crotonase"/>
    <property type="match status" value="1"/>
</dbReference>
<sequence>MPDCPECGMVWSDTCEPFETNNETAYNEQLTAAFSSVSANVTPVPDLSNQSWTDAFLTVHNLLKERYAFSSRKAVDWDRLYNTYSPKIVDAEARNDSASYYRTIREYLFSIPDGHINVLSENGDFGARYTDIGGGYGITVNLLDSGKCIISYVAHGSEAEKKGLKPGDVVTAWNGKEIHDAINETPYIWATKKPSTSEGIFLHQQRFLTRGPVGSQVTISVISPEKGSETIHLTGYDDRYDTVNRSSFFLGKNINDYGIENTLFDIKPQISNDSVTVRTLPGGYTYIALYEESYDVYQPFKSAMVSAMSNNTPGIVLDLRFNGGGDDNLASCIAGWFAKEPVFYEFATTYDPGLHNDTIISAACTKPRPRIYEGPVVVMVSPDTISSGEGVPMVMNKTARGKIISWYGTDGAFGMVTAAAILPLDLEILYPDGASLDENKKIQVDSDSTGIGGIAPHVRVPMNEDTITRGMAGEDVQLMYALKYLEDNKN</sequence>
<dbReference type="PANTHER" id="PTHR32060:SF30">
    <property type="entry name" value="CARBOXY-TERMINAL PROCESSING PROTEASE CTPA"/>
    <property type="match status" value="1"/>
</dbReference>
<organism evidence="2 3">
    <name type="scientific">Methanospirillum lacunae</name>
    <dbReference type="NCBI Taxonomy" id="668570"/>
    <lineage>
        <taxon>Archaea</taxon>
        <taxon>Methanobacteriati</taxon>
        <taxon>Methanobacteriota</taxon>
        <taxon>Stenosarchaea group</taxon>
        <taxon>Methanomicrobia</taxon>
        <taxon>Methanomicrobiales</taxon>
        <taxon>Methanospirillaceae</taxon>
        <taxon>Methanospirillum</taxon>
    </lineage>
</organism>
<dbReference type="OrthoDB" id="117582at2157"/>
<dbReference type="InterPro" id="IPR029045">
    <property type="entry name" value="ClpP/crotonase-like_dom_sf"/>
</dbReference>
<evidence type="ECO:0000259" key="1">
    <source>
        <dbReference type="PROSITE" id="PS50106"/>
    </source>
</evidence>
<gene>
    <name evidence="2" type="ORF">DK846_06590</name>
</gene>
<dbReference type="GO" id="GO:0008236">
    <property type="term" value="F:serine-type peptidase activity"/>
    <property type="evidence" value="ECO:0007669"/>
    <property type="project" value="InterPro"/>
</dbReference>
<name>A0A2V2MY71_9EURY</name>
<dbReference type="Proteomes" id="UP000245657">
    <property type="component" value="Unassembled WGS sequence"/>
</dbReference>
<dbReference type="Pfam" id="PF14684">
    <property type="entry name" value="Tricorn_C1"/>
    <property type="match status" value="1"/>
</dbReference>
<dbReference type="EMBL" id="QGMY01000006">
    <property type="protein sequence ID" value="PWR72882.1"/>
    <property type="molecule type" value="Genomic_DNA"/>
</dbReference>
<dbReference type="PANTHER" id="PTHR32060">
    <property type="entry name" value="TAIL-SPECIFIC PROTEASE"/>
    <property type="match status" value="1"/>
</dbReference>
<protein>
    <submittedName>
        <fullName evidence="2">Peptidase S41</fullName>
    </submittedName>
</protein>
<dbReference type="Gene3D" id="3.30.750.44">
    <property type="match status" value="1"/>
</dbReference>
<dbReference type="GO" id="GO:0007165">
    <property type="term" value="P:signal transduction"/>
    <property type="evidence" value="ECO:0007669"/>
    <property type="project" value="TreeGrafter"/>
</dbReference>
<evidence type="ECO:0000313" key="3">
    <source>
        <dbReference type="Proteomes" id="UP000245657"/>
    </source>
</evidence>
<dbReference type="InterPro" id="IPR001478">
    <property type="entry name" value="PDZ"/>
</dbReference>
<dbReference type="GeneID" id="97548689"/>
<dbReference type="Gene3D" id="3.90.226.10">
    <property type="entry name" value="2-enoyl-CoA Hydratase, Chain A, domain 1"/>
    <property type="match status" value="1"/>
</dbReference>
<reference evidence="2 3" key="1">
    <citation type="submission" date="2018-05" db="EMBL/GenBank/DDBJ databases">
        <title>Draft genome of Methanospirillum lacunae Ki8-1.</title>
        <authorList>
            <person name="Dueholm M.S."/>
            <person name="Nielsen P.H."/>
            <person name="Bakmann L.F."/>
            <person name="Otzen D.E."/>
        </authorList>
    </citation>
    <scope>NUCLEOTIDE SEQUENCE [LARGE SCALE GENOMIC DNA]</scope>
    <source>
        <strain evidence="2 3">Ki8-1</strain>
    </source>
</reference>
<dbReference type="InterPro" id="IPR028204">
    <property type="entry name" value="Tricorn_C1"/>
</dbReference>
<dbReference type="RefSeq" id="WP_109968393.1">
    <property type="nucleotide sequence ID" value="NZ_CP176093.1"/>
</dbReference>
<feature type="domain" description="PDZ" evidence="1">
    <location>
        <begin position="134"/>
        <end position="178"/>
    </location>
</feature>
<dbReference type="InterPro" id="IPR005151">
    <property type="entry name" value="Tail-specific_protease"/>
</dbReference>